<comment type="caution">
    <text evidence="1">The sequence shown here is derived from an EMBL/GenBank/DDBJ whole genome shotgun (WGS) entry which is preliminary data.</text>
</comment>
<accession>A0A229SMW0</accession>
<sequence>MLTLPEAVLTATFEQFRSCGKGQRECVAYWCAETATPDVLTRVVHPDHTAAGGGYEVDDAWVMRFFVSLHQRRETVRVQIHTHPRGAGHSWIDDAHALVPAAGFLSLVVPNFALGPVGFDATHLVEMTADGDWAERNPEKVFTHV</sequence>
<protein>
    <submittedName>
        <fullName evidence="1">Uncharacterized protein</fullName>
    </submittedName>
</protein>
<name>A0A229SMW0_9PSEU</name>
<dbReference type="OrthoDB" id="9804316at2"/>
<dbReference type="AlphaFoldDB" id="A0A229SMW0"/>
<dbReference type="EMBL" id="NMUL01000067">
    <property type="protein sequence ID" value="OXM60019.1"/>
    <property type="molecule type" value="Genomic_DNA"/>
</dbReference>
<dbReference type="SUPFAM" id="SSF102712">
    <property type="entry name" value="JAB1/MPN domain"/>
    <property type="match status" value="1"/>
</dbReference>
<proteinExistence type="predicted"/>
<keyword evidence="2" id="KW-1185">Reference proteome</keyword>
<dbReference type="Proteomes" id="UP000215199">
    <property type="component" value="Unassembled WGS sequence"/>
</dbReference>
<evidence type="ECO:0000313" key="2">
    <source>
        <dbReference type="Proteomes" id="UP000215199"/>
    </source>
</evidence>
<organism evidence="1 2">
    <name type="scientific">Amycolatopsis vastitatis</name>
    <dbReference type="NCBI Taxonomy" id="1905142"/>
    <lineage>
        <taxon>Bacteria</taxon>
        <taxon>Bacillati</taxon>
        <taxon>Actinomycetota</taxon>
        <taxon>Actinomycetes</taxon>
        <taxon>Pseudonocardiales</taxon>
        <taxon>Pseudonocardiaceae</taxon>
        <taxon>Amycolatopsis</taxon>
    </lineage>
</organism>
<dbReference type="RefSeq" id="WP_093953687.1">
    <property type="nucleotide sequence ID" value="NZ_NMUL01000067.1"/>
</dbReference>
<gene>
    <name evidence="1" type="ORF">CF165_44820</name>
</gene>
<evidence type="ECO:0000313" key="1">
    <source>
        <dbReference type="EMBL" id="OXM60019.1"/>
    </source>
</evidence>
<reference evidence="2" key="1">
    <citation type="submission" date="2017-07" db="EMBL/GenBank/DDBJ databases">
        <title>Comparative genome mining reveals phylogenetic distribution patterns of secondary metabolites in Amycolatopsis.</title>
        <authorList>
            <person name="Adamek M."/>
            <person name="Alanjary M."/>
            <person name="Sales-Ortells H."/>
            <person name="Goodfellow M."/>
            <person name="Bull A.T."/>
            <person name="Kalinowski J."/>
            <person name="Ziemert N."/>
        </authorList>
    </citation>
    <scope>NUCLEOTIDE SEQUENCE [LARGE SCALE GENOMIC DNA]</scope>
    <source>
        <strain evidence="2">H5</strain>
    </source>
</reference>